<organism evidence="2 3">
    <name type="scientific">Cohaesibacter celericrescens</name>
    <dbReference type="NCBI Taxonomy" id="2067669"/>
    <lineage>
        <taxon>Bacteria</taxon>
        <taxon>Pseudomonadati</taxon>
        <taxon>Pseudomonadota</taxon>
        <taxon>Alphaproteobacteria</taxon>
        <taxon>Hyphomicrobiales</taxon>
        <taxon>Cohaesibacteraceae</taxon>
    </lineage>
</organism>
<dbReference type="SUPFAM" id="SSF46785">
    <property type="entry name" value="Winged helix' DNA-binding domain"/>
    <property type="match status" value="1"/>
</dbReference>
<evidence type="ECO:0000313" key="2">
    <source>
        <dbReference type="EMBL" id="PLW77048.1"/>
    </source>
</evidence>
<dbReference type="Pfam" id="PF00480">
    <property type="entry name" value="ROK"/>
    <property type="match status" value="1"/>
</dbReference>
<name>A0A2N5XRK3_9HYPH</name>
<dbReference type="InterPro" id="IPR043129">
    <property type="entry name" value="ATPase_NBD"/>
</dbReference>
<dbReference type="OrthoDB" id="49685at2"/>
<dbReference type="EMBL" id="PKUQ01000022">
    <property type="protein sequence ID" value="PLW77048.1"/>
    <property type="molecule type" value="Genomic_DNA"/>
</dbReference>
<dbReference type="Proteomes" id="UP000234881">
    <property type="component" value="Unassembled WGS sequence"/>
</dbReference>
<dbReference type="GO" id="GO:0016301">
    <property type="term" value="F:kinase activity"/>
    <property type="evidence" value="ECO:0007669"/>
    <property type="project" value="UniProtKB-KW"/>
</dbReference>
<dbReference type="InterPro" id="IPR000600">
    <property type="entry name" value="ROK"/>
</dbReference>
<sequence>MISKFASKIGANAGRSRSHNRQVVLGAIHQAGKIGRAEIARNSGLSTQAVSNIIAQLEQEGMLIEQGRLSTGRGLPSVQYALNSDGGFAFGIEMRPDVIFAALLNLKGATVFSKRANLIDTKPERVIDQVLTLRDEALAATGVAPERVMGAGIVMPGPFGSNGLSDKGTELPDWQHLDASSLFEKALDLPVFVEIDANAAALGERILGAAKGLETYCFLYFGAGLGLGIVTGGRLFNGAFGNAGEIGHILVPAVDSDASIPSSKASSGSVELEKMVSRLSAQRYLGSAGYEVHSGEDLSALYAQDTPALMTWLDRASAPLSHAIATIENLFDPQAIILGGAMPDALLDHLITHIRLSDRSVANRTGRQHPRLLRGSSGRMTATLGAAALVINHALTPQITVPR</sequence>
<protein>
    <submittedName>
        <fullName evidence="2">Sugar kinase</fullName>
    </submittedName>
</protein>
<comment type="similarity">
    <text evidence="1">Belongs to the ROK (NagC/XylR) family.</text>
</comment>
<gene>
    <name evidence="2" type="ORF">C0081_13495</name>
</gene>
<proteinExistence type="inferred from homology"/>
<dbReference type="PANTHER" id="PTHR18964:SF149">
    <property type="entry name" value="BIFUNCTIONAL UDP-N-ACETYLGLUCOSAMINE 2-EPIMERASE_N-ACETYLMANNOSAMINE KINASE"/>
    <property type="match status" value="1"/>
</dbReference>
<dbReference type="InterPro" id="IPR036388">
    <property type="entry name" value="WH-like_DNA-bd_sf"/>
</dbReference>
<dbReference type="AlphaFoldDB" id="A0A2N5XRK3"/>
<keyword evidence="3" id="KW-1185">Reference proteome</keyword>
<evidence type="ECO:0000313" key="3">
    <source>
        <dbReference type="Proteomes" id="UP000234881"/>
    </source>
</evidence>
<dbReference type="Gene3D" id="3.30.420.40">
    <property type="match status" value="2"/>
</dbReference>
<evidence type="ECO:0000256" key="1">
    <source>
        <dbReference type="ARBA" id="ARBA00006479"/>
    </source>
</evidence>
<dbReference type="SUPFAM" id="SSF53067">
    <property type="entry name" value="Actin-like ATPase domain"/>
    <property type="match status" value="1"/>
</dbReference>
<accession>A0A2N5XRK3</accession>
<dbReference type="Gene3D" id="1.10.10.10">
    <property type="entry name" value="Winged helix-like DNA-binding domain superfamily/Winged helix DNA-binding domain"/>
    <property type="match status" value="1"/>
</dbReference>
<keyword evidence="2" id="KW-0808">Transferase</keyword>
<reference evidence="2 3" key="1">
    <citation type="submission" date="2018-01" db="EMBL/GenBank/DDBJ databases">
        <title>The draft genome sequence of Cohaesibacter sp. H1304.</title>
        <authorList>
            <person name="Wang N.-N."/>
            <person name="Du Z.-J."/>
        </authorList>
    </citation>
    <scope>NUCLEOTIDE SEQUENCE [LARGE SCALE GENOMIC DNA]</scope>
    <source>
        <strain evidence="2 3">H1304</strain>
    </source>
</reference>
<keyword evidence="2" id="KW-0418">Kinase</keyword>
<dbReference type="PANTHER" id="PTHR18964">
    <property type="entry name" value="ROK (REPRESSOR, ORF, KINASE) FAMILY"/>
    <property type="match status" value="1"/>
</dbReference>
<comment type="caution">
    <text evidence="2">The sequence shown here is derived from an EMBL/GenBank/DDBJ whole genome shotgun (WGS) entry which is preliminary data.</text>
</comment>
<dbReference type="InterPro" id="IPR036390">
    <property type="entry name" value="WH_DNA-bd_sf"/>
</dbReference>
<dbReference type="Pfam" id="PF13412">
    <property type="entry name" value="HTH_24"/>
    <property type="match status" value="1"/>
</dbReference>
<dbReference type="RefSeq" id="WP_101534338.1">
    <property type="nucleotide sequence ID" value="NZ_JBFHIU010000087.1"/>
</dbReference>